<keyword evidence="3" id="KW-1185">Reference proteome</keyword>
<dbReference type="NCBIfam" id="TIGR03696">
    <property type="entry name" value="Rhs_assc_core"/>
    <property type="match status" value="1"/>
</dbReference>
<dbReference type="InterPro" id="IPR022385">
    <property type="entry name" value="Rhs_assc_core"/>
</dbReference>
<accession>A0ABU5SP85</accession>
<reference evidence="2 3" key="1">
    <citation type="submission" date="2023-12" db="EMBL/GenBank/DDBJ databases">
        <title>Novel species of the genus Arcicella isolated from rivers.</title>
        <authorList>
            <person name="Lu H."/>
        </authorList>
    </citation>
    <scope>NUCLEOTIDE SEQUENCE [LARGE SCALE GENOMIC DNA]</scope>
    <source>
        <strain evidence="2 3">DC25W</strain>
    </source>
</reference>
<dbReference type="NCBIfam" id="TIGR01643">
    <property type="entry name" value="YD_repeat_2x"/>
    <property type="match status" value="1"/>
</dbReference>
<dbReference type="Pfam" id="PF20041">
    <property type="entry name" value="DUF6443"/>
    <property type="match status" value="1"/>
</dbReference>
<evidence type="ECO:0000313" key="2">
    <source>
        <dbReference type="EMBL" id="MEA5429124.1"/>
    </source>
</evidence>
<dbReference type="Gene3D" id="2.180.10.10">
    <property type="entry name" value="RHS repeat-associated core"/>
    <property type="match status" value="1"/>
</dbReference>
<evidence type="ECO:0000313" key="3">
    <source>
        <dbReference type="Proteomes" id="UP001302222"/>
    </source>
</evidence>
<sequence>MFYQQYFYLTFKRLTLFIISFLGFFFQAESQSTANAKDRNFVRESSFQQSGAVVSTEYNNPSKVQHKITYFDGLGRPIQTVLPAQGAAGQDIITAIEYDAYGRPSKSYLPYPKSSGTGDLDASFSNNATSFYGGDIRSFSESVYENSPLNRVVKQAGAGSGWGFNSSPTAFDDGTVKVKTFANVANDVMLFTVSNIDGAGNSFGASSTPVSAGGFAQNSFYAASTLLVTETLDENNTNGTNGGRSREYKDRSGKVVLKRNYDGSNALDTYYVYDDFGQLRGVIPPKLSKLFSNGTSANNLAIAFNQLGFIYCYDDQGRLVKKKVPDAGWVSMTYTATDLLATQTDAKGTVSYFLYDNLNRVNETGVNNQWLVKNYYDGTRPASLPSLANPYNNIATDIEKGQLTGTETRILNADGTISTTILKMAVYFDSRSRAVRTYKESFDGSSVVSATSYLKLHYTGRVEESITEQKVSSSLTLKTLEAYSYDHVGRLISTCQTLSELNGSGVVTYTEAPRLLQCQSYDAIGRLTTKKLGRLPAASLTNQSTKEFAEVLTYGYNIRSWATSIVGYQKPDKTNNATGTKNFDFSLNYTDASQYNGNIGKLTWNGVASSFTYDGLNRLKSSTGQHSEVLTYDENGNINTLNRNLSGVEADGLTYSYNNYSNQLLSVSDSKSGTLGYKSPNGGNDFVYDNNGNLTNDADKGIGINYNVLNLVRQVTGNTNQSYLYDGSGAKLAQHNGTTWKAYLGAGEYVGGKLYRMATSEGYIMENPNYVPGSSVGKYNYFYSLKDHLGNVRAVVVDDKDATQVQISDYTAFGVAVSTDFSKNKYLYNGKELQDGTNWLDYGARMYQPELGRWMGVDPAHEDGGQESTTPYGYVFNNPIKLTDPDGRQPCCGGNPAYAVLEQAQSAWNGLVGSVSNFAREATTGEPIASINVTYGAQAGVKVGKYGVEVNAYSKELGSLNTNGELKEGSNAISKGASIEAGFVTGEVSKKLETTNGTTDVKVGNMTLKTQTTTTKLEHSGTVSFMGIKVIENSTVRSVTNGIAGNQIGSVSTERKTSPLTSYNKGGAPIEKSLTKVFSIAVLVKFDVQINFNKIKSLAGL</sequence>
<dbReference type="PANTHER" id="PTHR32305:SF15">
    <property type="entry name" value="PROTEIN RHSA-RELATED"/>
    <property type="match status" value="1"/>
</dbReference>
<gene>
    <name evidence="2" type="ORF">VB798_21215</name>
</gene>
<proteinExistence type="predicted"/>
<dbReference type="InterPro" id="IPR045619">
    <property type="entry name" value="DUF6443"/>
</dbReference>
<feature type="domain" description="DUF6443" evidence="1">
    <location>
        <begin position="52"/>
        <end position="169"/>
    </location>
</feature>
<dbReference type="EMBL" id="JAYGIM010000018">
    <property type="protein sequence ID" value="MEA5429124.1"/>
    <property type="molecule type" value="Genomic_DNA"/>
</dbReference>
<dbReference type="PANTHER" id="PTHR32305">
    <property type="match status" value="1"/>
</dbReference>
<dbReference type="Proteomes" id="UP001302222">
    <property type="component" value="Unassembled WGS sequence"/>
</dbReference>
<organism evidence="2 3">
    <name type="scientific">Arcicella lustrica</name>
    <dbReference type="NCBI Taxonomy" id="2984196"/>
    <lineage>
        <taxon>Bacteria</taxon>
        <taxon>Pseudomonadati</taxon>
        <taxon>Bacteroidota</taxon>
        <taxon>Cytophagia</taxon>
        <taxon>Cytophagales</taxon>
        <taxon>Flectobacillaceae</taxon>
        <taxon>Arcicella</taxon>
    </lineage>
</organism>
<name>A0ABU5SP85_9BACT</name>
<dbReference type="InterPro" id="IPR050708">
    <property type="entry name" value="T6SS_VgrG/RHS"/>
</dbReference>
<evidence type="ECO:0000259" key="1">
    <source>
        <dbReference type="Pfam" id="PF20041"/>
    </source>
</evidence>
<protein>
    <submittedName>
        <fullName evidence="2">DUF6443 domain-containing protein</fullName>
    </submittedName>
</protein>
<comment type="caution">
    <text evidence="2">The sequence shown here is derived from an EMBL/GenBank/DDBJ whole genome shotgun (WGS) entry which is preliminary data.</text>
</comment>
<dbReference type="InterPro" id="IPR006530">
    <property type="entry name" value="YD"/>
</dbReference>
<dbReference type="RefSeq" id="WP_323689248.1">
    <property type="nucleotide sequence ID" value="NZ_JAYGIM010000018.1"/>
</dbReference>